<accession>A0A8C0AXK4</accession>
<evidence type="ECO:0000313" key="5">
    <source>
        <dbReference type="Ensembl" id="ENSBJAP00000008624.1"/>
    </source>
</evidence>
<reference evidence="5" key="1">
    <citation type="submission" date="2025-08" db="UniProtKB">
        <authorList>
            <consortium name="Ensembl"/>
        </authorList>
    </citation>
    <scope>IDENTIFICATION</scope>
</reference>
<proteinExistence type="predicted"/>
<dbReference type="InterPro" id="IPR013783">
    <property type="entry name" value="Ig-like_fold"/>
</dbReference>
<dbReference type="InterPro" id="IPR050650">
    <property type="entry name" value="Type-II_Cytokine-TF_Rcpt"/>
</dbReference>
<keyword evidence="6" id="KW-1185">Reference proteome</keyword>
<dbReference type="AlphaFoldDB" id="A0A8C0AXK4"/>
<dbReference type="PROSITE" id="PS50853">
    <property type="entry name" value="FN3"/>
    <property type="match status" value="1"/>
</dbReference>
<dbReference type="PANTHER" id="PTHR20859">
    <property type="entry name" value="INTERFERON/INTERLEUKIN RECEPTOR"/>
    <property type="match status" value="1"/>
</dbReference>
<feature type="chain" id="PRO_5034983648" description="Fibronectin type-III domain-containing protein" evidence="3">
    <location>
        <begin position="25"/>
        <end position="221"/>
    </location>
</feature>
<dbReference type="CDD" id="cd00063">
    <property type="entry name" value="FN3"/>
    <property type="match status" value="1"/>
</dbReference>
<dbReference type="GO" id="GO:0004896">
    <property type="term" value="F:cytokine receptor activity"/>
    <property type="evidence" value="ECO:0007669"/>
    <property type="project" value="TreeGrafter"/>
</dbReference>
<reference evidence="5" key="2">
    <citation type="submission" date="2025-09" db="UniProtKB">
        <authorList>
            <consortium name="Ensembl"/>
        </authorList>
    </citation>
    <scope>IDENTIFICATION</scope>
</reference>
<sequence>CLHEGSLLFLCLFSATIGPPKVNSVTESSDSLLISVTPPFGSEAGDFLQYHVSYWENTTSTTKKTSSTLFKIKSLKEWTLYCFEIQVELMTHSDLHLFGLQSIPECYRTKISEATRAGYIILIFVLVLLFVNLVAVGLFLLWRHHKTIKYWSRPPLEIPSHFEEYLKDPSMPVLEVLDNYAEDDPPDSLSVVFCGEGSQACGSSLDGQAHSRSISSDSEVT</sequence>
<dbReference type="Proteomes" id="UP000694555">
    <property type="component" value="Unplaced"/>
</dbReference>
<evidence type="ECO:0000313" key="6">
    <source>
        <dbReference type="Proteomes" id="UP000694555"/>
    </source>
</evidence>
<keyword evidence="2" id="KW-0812">Transmembrane</keyword>
<dbReference type="GO" id="GO:0005886">
    <property type="term" value="C:plasma membrane"/>
    <property type="evidence" value="ECO:0007669"/>
    <property type="project" value="TreeGrafter"/>
</dbReference>
<keyword evidence="2" id="KW-0472">Membrane</keyword>
<name>A0A8C0AXK4_9AVES</name>
<keyword evidence="2" id="KW-1133">Transmembrane helix</keyword>
<protein>
    <recommendedName>
        <fullName evidence="4">Fibronectin type-III domain-containing protein</fullName>
    </recommendedName>
</protein>
<feature type="region of interest" description="Disordered" evidence="1">
    <location>
        <begin position="201"/>
        <end position="221"/>
    </location>
</feature>
<feature type="transmembrane region" description="Helical" evidence="2">
    <location>
        <begin position="117"/>
        <end position="142"/>
    </location>
</feature>
<dbReference type="Gene3D" id="2.60.40.10">
    <property type="entry name" value="Immunoglobulins"/>
    <property type="match status" value="1"/>
</dbReference>
<dbReference type="InterPro" id="IPR003961">
    <property type="entry name" value="FN3_dom"/>
</dbReference>
<evidence type="ECO:0000256" key="2">
    <source>
        <dbReference type="SAM" id="Phobius"/>
    </source>
</evidence>
<feature type="domain" description="Fibronectin type-III" evidence="4">
    <location>
        <begin position="16"/>
        <end position="112"/>
    </location>
</feature>
<organism evidence="5 6">
    <name type="scientific">Buteo japonicus</name>
    <dbReference type="NCBI Taxonomy" id="224669"/>
    <lineage>
        <taxon>Eukaryota</taxon>
        <taxon>Metazoa</taxon>
        <taxon>Chordata</taxon>
        <taxon>Craniata</taxon>
        <taxon>Vertebrata</taxon>
        <taxon>Euteleostomi</taxon>
        <taxon>Archelosauria</taxon>
        <taxon>Archosauria</taxon>
        <taxon>Dinosauria</taxon>
        <taxon>Saurischia</taxon>
        <taxon>Theropoda</taxon>
        <taxon>Coelurosauria</taxon>
        <taxon>Aves</taxon>
        <taxon>Neognathae</taxon>
        <taxon>Neoaves</taxon>
        <taxon>Telluraves</taxon>
        <taxon>Accipitrimorphae</taxon>
        <taxon>Accipitriformes</taxon>
        <taxon>Accipitridae</taxon>
        <taxon>Accipitrinae</taxon>
        <taxon>Buteo</taxon>
    </lineage>
</organism>
<dbReference type="Pfam" id="PF09294">
    <property type="entry name" value="Interfer-bind"/>
    <property type="match status" value="1"/>
</dbReference>
<dbReference type="InterPro" id="IPR015373">
    <property type="entry name" value="Interferon/interleukin_rcp_dom"/>
</dbReference>
<feature type="signal peptide" evidence="3">
    <location>
        <begin position="1"/>
        <end position="24"/>
    </location>
</feature>
<evidence type="ECO:0000256" key="1">
    <source>
        <dbReference type="SAM" id="MobiDB-lite"/>
    </source>
</evidence>
<keyword evidence="3" id="KW-0732">Signal</keyword>
<dbReference type="SUPFAM" id="SSF49265">
    <property type="entry name" value="Fibronectin type III"/>
    <property type="match status" value="1"/>
</dbReference>
<evidence type="ECO:0000256" key="3">
    <source>
        <dbReference type="SAM" id="SignalP"/>
    </source>
</evidence>
<dbReference type="PANTHER" id="PTHR20859:SF46">
    <property type="entry name" value="INTERFERON GAMMA RECEPTOR 2"/>
    <property type="match status" value="1"/>
</dbReference>
<dbReference type="InterPro" id="IPR036116">
    <property type="entry name" value="FN3_sf"/>
</dbReference>
<dbReference type="Ensembl" id="ENSBJAT00000008875.1">
    <property type="protein sequence ID" value="ENSBJAP00000008624.1"/>
    <property type="gene ID" value="ENSBJAG00000005965.1"/>
</dbReference>
<evidence type="ECO:0000259" key="4">
    <source>
        <dbReference type="PROSITE" id="PS50853"/>
    </source>
</evidence>